<accession>W7U443</accession>
<keyword evidence="4" id="KW-1133">Transmembrane helix</keyword>
<comment type="similarity">
    <text evidence="1">Belongs to the MTFP1 family.</text>
</comment>
<evidence type="ECO:0000256" key="3">
    <source>
        <dbReference type="ARBA" id="ARBA00029631"/>
    </source>
</evidence>
<feature type="transmembrane region" description="Helical" evidence="4">
    <location>
        <begin position="228"/>
        <end position="248"/>
    </location>
</feature>
<gene>
    <name evidence="5" type="ORF">Naga_100034g31</name>
</gene>
<evidence type="ECO:0000256" key="2">
    <source>
        <dbReference type="ARBA" id="ARBA00017835"/>
    </source>
</evidence>
<dbReference type="PANTHER" id="PTHR11001:SF2">
    <property type="entry name" value="MITOCHONDRIAL FISSION PROCESS PROTEIN 1"/>
    <property type="match status" value="1"/>
</dbReference>
<evidence type="ECO:0000256" key="1">
    <source>
        <dbReference type="ARBA" id="ARBA00009224"/>
    </source>
</evidence>
<evidence type="ECO:0000256" key="4">
    <source>
        <dbReference type="SAM" id="Phobius"/>
    </source>
</evidence>
<keyword evidence="4" id="KW-0812">Transmembrane</keyword>
<name>W7U443_9STRA</name>
<protein>
    <recommendedName>
        <fullName evidence="2">Mitochondrial fission process protein 1</fullName>
    </recommendedName>
    <alternativeName>
        <fullName evidence="3">Mitochondrial 18 kDa protein</fullName>
    </alternativeName>
</protein>
<dbReference type="InterPro" id="IPR019560">
    <property type="entry name" value="Mitochondrial_18_kDa_protein"/>
</dbReference>
<dbReference type="PANTHER" id="PTHR11001">
    <property type="entry name" value="MITOCHONDRIAL FISSION PROCESS PROTEIN 1"/>
    <property type="match status" value="1"/>
</dbReference>
<dbReference type="AlphaFoldDB" id="W7U443"/>
<sequence length="272" mass="30191">MKAVLAAKLVSSAFLGALTRKHLFVHDGFSPLGVQRVHTRRDTVRNDHYAPRRRPSKMFMVHETLAEVTPALLAQLAGCAVLVGTGKVFQQKEEEEGIEPVAPWAPKDGTETKDIDLYRDTAVRYFGYANEVGEAFRPVVPTILVTFSYTVAFVYILADSYSQGTKVADPISGVWKKPSFLAGVDSLLFQIMASVIFPSFAINRWVTFLGAALTYLPEGELPVQVLDYFPTATGLLLIPVICGPLDILTHRILDNSFRSVSETILRKERFLE</sequence>
<dbReference type="OrthoDB" id="424969at2759"/>
<keyword evidence="6" id="KW-1185">Reference proteome</keyword>
<feature type="transmembrane region" description="Helical" evidence="4">
    <location>
        <begin position="139"/>
        <end position="158"/>
    </location>
</feature>
<dbReference type="GO" id="GO:0005739">
    <property type="term" value="C:mitochondrion"/>
    <property type="evidence" value="ECO:0007669"/>
    <property type="project" value="TreeGrafter"/>
</dbReference>
<evidence type="ECO:0000313" key="5">
    <source>
        <dbReference type="EMBL" id="EWM27706.1"/>
    </source>
</evidence>
<dbReference type="Pfam" id="PF10558">
    <property type="entry name" value="MTP18"/>
    <property type="match status" value="1"/>
</dbReference>
<keyword evidence="4" id="KW-0472">Membrane</keyword>
<comment type="caution">
    <text evidence="5">The sequence shown here is derived from an EMBL/GenBank/DDBJ whole genome shotgun (WGS) entry which is preliminary data.</text>
</comment>
<evidence type="ECO:0000313" key="6">
    <source>
        <dbReference type="Proteomes" id="UP000019335"/>
    </source>
</evidence>
<organism evidence="5 6">
    <name type="scientific">Nannochloropsis gaditana</name>
    <dbReference type="NCBI Taxonomy" id="72520"/>
    <lineage>
        <taxon>Eukaryota</taxon>
        <taxon>Sar</taxon>
        <taxon>Stramenopiles</taxon>
        <taxon>Ochrophyta</taxon>
        <taxon>Eustigmatophyceae</taxon>
        <taxon>Eustigmatales</taxon>
        <taxon>Monodopsidaceae</taxon>
        <taxon>Nannochloropsis</taxon>
    </lineage>
</organism>
<reference evidence="5 6" key="1">
    <citation type="journal article" date="2014" name="Mol. Plant">
        <title>Chromosome Scale Genome Assembly and Transcriptome Profiling of Nannochloropsis gaditana in Nitrogen Depletion.</title>
        <authorList>
            <person name="Corteggiani Carpinelli E."/>
            <person name="Telatin A."/>
            <person name="Vitulo N."/>
            <person name="Forcato C."/>
            <person name="D'Angelo M."/>
            <person name="Schiavon R."/>
            <person name="Vezzi A."/>
            <person name="Giacometti G.M."/>
            <person name="Morosinotto T."/>
            <person name="Valle G."/>
        </authorList>
    </citation>
    <scope>NUCLEOTIDE SEQUENCE [LARGE SCALE GENOMIC DNA]</scope>
    <source>
        <strain evidence="5 6">B-31</strain>
    </source>
</reference>
<proteinExistence type="inferred from homology"/>
<dbReference type="EMBL" id="AZIL01000424">
    <property type="protein sequence ID" value="EWM27706.1"/>
    <property type="molecule type" value="Genomic_DNA"/>
</dbReference>
<dbReference type="GO" id="GO:0000266">
    <property type="term" value="P:mitochondrial fission"/>
    <property type="evidence" value="ECO:0007669"/>
    <property type="project" value="TreeGrafter"/>
</dbReference>
<feature type="transmembrane region" description="Helical" evidence="4">
    <location>
        <begin position="179"/>
        <end position="202"/>
    </location>
</feature>
<dbReference type="Proteomes" id="UP000019335">
    <property type="component" value="Chromosome 6"/>
</dbReference>